<dbReference type="Gene3D" id="3.20.20.70">
    <property type="entry name" value="Aldolase class I"/>
    <property type="match status" value="1"/>
</dbReference>
<feature type="domain" description="Ricin B lectin" evidence="6">
    <location>
        <begin position="440"/>
        <end position="568"/>
    </location>
</feature>
<comment type="caution">
    <text evidence="7">The sequence shown here is derived from an EMBL/GenBank/DDBJ whole genome shotgun (WGS) entry which is preliminary data.</text>
</comment>
<name>A0A8I0P1B2_9ACTN</name>
<dbReference type="EC" id="3.2.1.22" evidence="5"/>
<dbReference type="NCBIfam" id="NF035930">
    <property type="entry name" value="lectin_2"/>
    <property type="match status" value="1"/>
</dbReference>
<dbReference type="GO" id="GO:0004557">
    <property type="term" value="F:alpha-galactosidase activity"/>
    <property type="evidence" value="ECO:0007669"/>
    <property type="project" value="UniProtKB-EC"/>
</dbReference>
<reference evidence="7 8" key="1">
    <citation type="submission" date="2020-10" db="EMBL/GenBank/DDBJ databases">
        <title>Sequencing the genomes of 1000 actinobacteria strains.</title>
        <authorList>
            <person name="Klenk H.-P."/>
        </authorList>
    </citation>
    <scope>NUCLEOTIDE SEQUENCE [LARGE SCALE GENOMIC DNA]</scope>
    <source>
        <strain evidence="7 8">DSM 41803</strain>
    </source>
</reference>
<dbReference type="Pfam" id="PF00652">
    <property type="entry name" value="Ricin_B_lectin"/>
    <property type="match status" value="1"/>
</dbReference>
<dbReference type="InterPro" id="IPR013785">
    <property type="entry name" value="Aldolase_TIM"/>
</dbReference>
<dbReference type="SUPFAM" id="SSF51445">
    <property type="entry name" value="(Trans)glycosidases"/>
    <property type="match status" value="1"/>
</dbReference>
<gene>
    <name evidence="7" type="ORF">H4687_000610</name>
</gene>
<accession>A0A8I0P1B2</accession>
<dbReference type="AlphaFoldDB" id="A0A8I0P1B2"/>
<dbReference type="Pfam" id="PF16499">
    <property type="entry name" value="Melibiase_2"/>
    <property type="match status" value="1"/>
</dbReference>
<keyword evidence="4 5" id="KW-0326">Glycosidase</keyword>
<dbReference type="Gene3D" id="2.80.10.50">
    <property type="match status" value="1"/>
</dbReference>
<dbReference type="Gene3D" id="2.60.40.1180">
    <property type="entry name" value="Golgi alpha-mannosidase II"/>
    <property type="match status" value="1"/>
</dbReference>
<dbReference type="Pfam" id="PF17801">
    <property type="entry name" value="Melibiase_C"/>
    <property type="match status" value="1"/>
</dbReference>
<dbReference type="InterPro" id="IPR013780">
    <property type="entry name" value="Glyco_hydro_b"/>
</dbReference>
<evidence type="ECO:0000313" key="8">
    <source>
        <dbReference type="Proteomes" id="UP000629287"/>
    </source>
</evidence>
<evidence type="ECO:0000259" key="6">
    <source>
        <dbReference type="SMART" id="SM00458"/>
    </source>
</evidence>
<dbReference type="PRINTS" id="PR00740">
    <property type="entry name" value="GLHYDRLASE27"/>
</dbReference>
<dbReference type="CDD" id="cd23418">
    <property type="entry name" value="beta-trefoil_Ricin_XLN-like"/>
    <property type="match status" value="1"/>
</dbReference>
<evidence type="ECO:0000313" key="7">
    <source>
        <dbReference type="EMBL" id="MBE1594481.1"/>
    </source>
</evidence>
<dbReference type="PANTHER" id="PTHR11452:SF75">
    <property type="entry name" value="ALPHA-GALACTOSIDASE MEL1"/>
    <property type="match status" value="1"/>
</dbReference>
<dbReference type="InterPro" id="IPR017853">
    <property type="entry name" value="GH"/>
</dbReference>
<dbReference type="PROSITE" id="PS00512">
    <property type="entry name" value="ALPHA_GALACTOSIDASE"/>
    <property type="match status" value="1"/>
</dbReference>
<dbReference type="CDD" id="cd14792">
    <property type="entry name" value="GH27"/>
    <property type="match status" value="1"/>
</dbReference>
<dbReference type="InterPro" id="IPR000111">
    <property type="entry name" value="Glyco_hydro_27/36_CS"/>
</dbReference>
<keyword evidence="3 5" id="KW-0378">Hydrolase</keyword>
<dbReference type="EMBL" id="JADBGF010000001">
    <property type="protein sequence ID" value="MBE1594481.1"/>
    <property type="molecule type" value="Genomic_DNA"/>
</dbReference>
<keyword evidence="5" id="KW-1015">Disulfide bond</keyword>
<comment type="similarity">
    <text evidence="1 5">Belongs to the glycosyl hydrolase 27 family.</text>
</comment>
<organism evidence="7 8">
    <name type="scientific">Streptomyces stelliscabiei</name>
    <dbReference type="NCBI Taxonomy" id="146820"/>
    <lineage>
        <taxon>Bacteria</taxon>
        <taxon>Bacillati</taxon>
        <taxon>Actinomycetota</taxon>
        <taxon>Actinomycetes</taxon>
        <taxon>Kitasatosporales</taxon>
        <taxon>Streptomycetaceae</taxon>
        <taxon>Streptomyces</taxon>
    </lineage>
</organism>
<dbReference type="InterPro" id="IPR002241">
    <property type="entry name" value="Glyco_hydro_27"/>
</dbReference>
<evidence type="ECO:0000256" key="1">
    <source>
        <dbReference type="ARBA" id="ARBA00009743"/>
    </source>
</evidence>
<evidence type="ECO:0000256" key="3">
    <source>
        <dbReference type="ARBA" id="ARBA00022801"/>
    </source>
</evidence>
<dbReference type="InterPro" id="IPR035992">
    <property type="entry name" value="Ricin_B-like_lectins"/>
</dbReference>
<dbReference type="Proteomes" id="UP000629287">
    <property type="component" value="Unassembled WGS sequence"/>
</dbReference>
<sequence length="569" mass="59999">MTVLSGPQSGFRLAGREGPPSMVPLHKRVLRLIAATALTLTACVTASVGTPAEAAPGSPALTPPLGWNSWNSFGCGITEAQVRQAADAMVSSGMKDAGYQYVVVDDCWFNPQRDSAGNLRANPTTFPSGMKALGDYIHGKGLKFGIYQAPNERTCAQGVGTYPGSTGSKGHEAQDAAIFASWGVDYLKYDWCSGNGTLNEQIAQFTVMRDALRATGRPITYSINPNSFHSPTGATYDWGQVADLWRTTEDLLDIWQNGNTNSYPMGVGNVLDITAPLAAQSGPGHWNDPDMLVVGRPGLSLTESRSHFALWALLSAPLIAGNDIRTMSGDVSAILRNPRLLAVNQDPLGAGGRRVRDDGDTEVFAKSLSDGSVAVGLFNRGNSTATLTSTATQLGLAGGSFTLTDLWTGATSTTSGQISVSVPAHGVAVYKMTGGSPVASTTARLRGTGSGRCLDVDRASTAAGSTALIWDCHTAANQLWTTWAGGEIRVYGDKCLDAYNQGTTNGTRVIIWSCNGQNNQKWTTQADGSIRNVHAGLCLDVQQGGTANGTPAVLWTCNGQNNQKWTTLR</sequence>
<dbReference type="GO" id="GO:0005975">
    <property type="term" value="P:carbohydrate metabolic process"/>
    <property type="evidence" value="ECO:0007669"/>
    <property type="project" value="InterPro"/>
</dbReference>
<keyword evidence="2" id="KW-0732">Signal</keyword>
<dbReference type="PROSITE" id="PS50231">
    <property type="entry name" value="RICIN_B_LECTIN"/>
    <property type="match status" value="1"/>
</dbReference>
<dbReference type="InterPro" id="IPR041233">
    <property type="entry name" value="Melibiase_C"/>
</dbReference>
<evidence type="ECO:0000256" key="5">
    <source>
        <dbReference type="RuleBase" id="RU361168"/>
    </source>
</evidence>
<protein>
    <recommendedName>
        <fullName evidence="5">Alpha-galactosidase</fullName>
        <ecNumber evidence="5">3.2.1.22</ecNumber>
    </recommendedName>
    <alternativeName>
        <fullName evidence="5">Melibiase</fullName>
    </alternativeName>
</protein>
<keyword evidence="8" id="KW-1185">Reference proteome</keyword>
<dbReference type="SMART" id="SM00458">
    <property type="entry name" value="RICIN"/>
    <property type="match status" value="1"/>
</dbReference>
<dbReference type="PANTHER" id="PTHR11452">
    <property type="entry name" value="ALPHA-GALACTOSIDASE/ALPHA-N-ACETYLGALACTOSAMINIDASE"/>
    <property type="match status" value="1"/>
</dbReference>
<dbReference type="FunFam" id="3.20.20.70:FF:000197">
    <property type="entry name" value="Alpha-galactosidase"/>
    <property type="match status" value="1"/>
</dbReference>
<dbReference type="SUPFAM" id="SSF50370">
    <property type="entry name" value="Ricin B-like lectins"/>
    <property type="match status" value="1"/>
</dbReference>
<proteinExistence type="inferred from homology"/>
<comment type="catalytic activity">
    <reaction evidence="5">
        <text>Hydrolysis of terminal, non-reducing alpha-D-galactose residues in alpha-D-galactosides, including galactose oligosaccharides, galactomannans and galactolipids.</text>
        <dbReference type="EC" id="3.2.1.22"/>
    </reaction>
</comment>
<evidence type="ECO:0000256" key="4">
    <source>
        <dbReference type="ARBA" id="ARBA00023295"/>
    </source>
</evidence>
<dbReference type="SUPFAM" id="SSF51011">
    <property type="entry name" value="Glycosyl hydrolase domain"/>
    <property type="match status" value="1"/>
</dbReference>
<dbReference type="InterPro" id="IPR000772">
    <property type="entry name" value="Ricin_B_lectin"/>
</dbReference>
<evidence type="ECO:0000256" key="2">
    <source>
        <dbReference type="ARBA" id="ARBA00022729"/>
    </source>
</evidence>